<dbReference type="InterPro" id="IPR006439">
    <property type="entry name" value="HAD-SF_hydro_IA"/>
</dbReference>
<dbReference type="SFLD" id="SFLDS00003">
    <property type="entry name" value="Haloacid_Dehalogenase"/>
    <property type="match status" value="1"/>
</dbReference>
<gene>
    <name evidence="1" type="ORF">HTZ77_21675</name>
</gene>
<dbReference type="CDD" id="cd02603">
    <property type="entry name" value="HAD_sEH-N_like"/>
    <property type="match status" value="1"/>
</dbReference>
<dbReference type="EMBL" id="JABWGN010000008">
    <property type="protein sequence ID" value="NUW34023.1"/>
    <property type="molecule type" value="Genomic_DNA"/>
</dbReference>
<dbReference type="PANTHER" id="PTHR43611">
    <property type="entry name" value="ALPHA-D-GLUCOSE 1-PHOSPHATE PHOSPHATASE"/>
    <property type="match status" value="1"/>
</dbReference>
<dbReference type="PANTHER" id="PTHR43611:SF3">
    <property type="entry name" value="FLAVIN MONONUCLEOTIDE HYDROLASE 1, CHLOROPLATIC"/>
    <property type="match status" value="1"/>
</dbReference>
<name>A0A7Y6M3S4_9ACTN</name>
<dbReference type="SFLD" id="SFLDG01129">
    <property type="entry name" value="C1.5:_HAD__Beta-PGM__Phosphata"/>
    <property type="match status" value="1"/>
</dbReference>
<protein>
    <submittedName>
        <fullName evidence="1">HAD family phosphatase</fullName>
    </submittedName>
</protein>
<evidence type="ECO:0000313" key="1">
    <source>
        <dbReference type="EMBL" id="NUW34023.1"/>
    </source>
</evidence>
<dbReference type="Pfam" id="PF00702">
    <property type="entry name" value="Hydrolase"/>
    <property type="match status" value="1"/>
</dbReference>
<organism evidence="1 2">
    <name type="scientific">Nonomuraea montanisoli</name>
    <dbReference type="NCBI Taxonomy" id="2741721"/>
    <lineage>
        <taxon>Bacteria</taxon>
        <taxon>Bacillati</taxon>
        <taxon>Actinomycetota</taxon>
        <taxon>Actinomycetes</taxon>
        <taxon>Streptosporangiales</taxon>
        <taxon>Streptosporangiaceae</taxon>
        <taxon>Nonomuraea</taxon>
    </lineage>
</organism>
<evidence type="ECO:0000313" key="2">
    <source>
        <dbReference type="Proteomes" id="UP000586042"/>
    </source>
</evidence>
<accession>A0A7Y6M3S4</accession>
<keyword evidence="2" id="KW-1185">Reference proteome</keyword>
<dbReference type="InterPro" id="IPR036412">
    <property type="entry name" value="HAD-like_sf"/>
</dbReference>
<comment type="caution">
    <text evidence="1">The sequence shown here is derived from an EMBL/GenBank/DDBJ whole genome shotgun (WGS) entry which is preliminary data.</text>
</comment>
<reference evidence="1 2" key="1">
    <citation type="submission" date="2020-06" db="EMBL/GenBank/DDBJ databases">
        <title>Nonomuraea sp. SMC257, a novel actinomycete isolated from soil.</title>
        <authorList>
            <person name="Chanama M."/>
        </authorList>
    </citation>
    <scope>NUCLEOTIDE SEQUENCE [LARGE SCALE GENOMIC DNA]</scope>
    <source>
        <strain evidence="1 2">SMC257</strain>
    </source>
</reference>
<dbReference type="NCBIfam" id="TIGR01509">
    <property type="entry name" value="HAD-SF-IA-v3"/>
    <property type="match status" value="1"/>
</dbReference>
<sequence length="195" mass="20919">MKWIVFDYGDVLSLSQPEAEVAAMVRESGAGPEAFRDGYWKHRLDFDRGTLTPEEFWSAALGRSVGAEETARLNALDLASWSHPDEDTVALLGELLAAGRPVGLLSNAPACIADSLDELPWIAAIPHRVYSGRIGLVKPDRAIYDHLARELGADPADVVFVDDRPHNVAGARAAGMTAVVFTTAAALRADLSALL</sequence>
<dbReference type="AlphaFoldDB" id="A0A7Y6M3S4"/>
<dbReference type="Gene3D" id="3.40.50.1000">
    <property type="entry name" value="HAD superfamily/HAD-like"/>
    <property type="match status" value="1"/>
</dbReference>
<dbReference type="PRINTS" id="PR00413">
    <property type="entry name" value="HADHALOGNASE"/>
</dbReference>
<dbReference type="SUPFAM" id="SSF56784">
    <property type="entry name" value="HAD-like"/>
    <property type="match status" value="1"/>
</dbReference>
<dbReference type="Proteomes" id="UP000586042">
    <property type="component" value="Unassembled WGS sequence"/>
</dbReference>
<dbReference type="InterPro" id="IPR023214">
    <property type="entry name" value="HAD_sf"/>
</dbReference>
<dbReference type="RefSeq" id="WP_175591475.1">
    <property type="nucleotide sequence ID" value="NZ_JABWGN010000008.1"/>
</dbReference>
<proteinExistence type="predicted"/>